<sequence>MISVDEALAHCLALVTPLPLEPVPLAQSCGRYMPQPAIATRDQPPFAASAMDGYAVQGDPMAGDRFTVVGEAGAGHAWQGTLGPLQAARIFTGAPLPAGATRVIIQEDVARDGDLITIKDGADAGPHIRPAGQDFRAGDTLSARLLRPNDLALLASMNIAMVPVSRRPVVAIIATGDELVMPGDTPGPDQIIASNSFTLKALAEEAGAEVRLLPIARDTMDSLTYVLGLASDADIIVTTGGASVGDHDLVAQVAERLGMQRAFWKIAMRPGKPLMAGRLGNAAMLGLPGNPVSSVVCAHLFLLPMIRAALGMPQDAIAPQPRPAVLAQDTGPTGPRTHYMRARLTHTDGVPQITPFDRQDSSLLSILSSADALLIRPADDGARRAGETVSYLPL</sequence>
<dbReference type="InterPro" id="IPR036688">
    <property type="entry name" value="MoeA_C_domain_IV_sf"/>
</dbReference>
<dbReference type="Gene3D" id="2.170.190.11">
    <property type="entry name" value="Molybdopterin biosynthesis moea protein, domain 3"/>
    <property type="match status" value="1"/>
</dbReference>
<dbReference type="RefSeq" id="WP_135432084.1">
    <property type="nucleotide sequence ID" value="NZ_RPEM01000008.1"/>
</dbReference>
<dbReference type="Gene3D" id="3.40.980.10">
    <property type="entry name" value="MoaB/Mog-like domain"/>
    <property type="match status" value="1"/>
</dbReference>
<dbReference type="PANTHER" id="PTHR10192">
    <property type="entry name" value="MOLYBDOPTERIN BIOSYNTHESIS PROTEIN"/>
    <property type="match status" value="1"/>
</dbReference>
<protein>
    <recommendedName>
        <fullName evidence="6">Molybdopterin molybdenumtransferase</fullName>
        <ecNumber evidence="6">2.10.1.1</ecNumber>
    </recommendedName>
</protein>
<evidence type="ECO:0000256" key="6">
    <source>
        <dbReference type="RuleBase" id="RU365090"/>
    </source>
</evidence>
<organism evidence="8 9">
    <name type="scientific">Pseudotabrizicola sediminis</name>
    <dbReference type="NCBI Taxonomy" id="2486418"/>
    <lineage>
        <taxon>Bacteria</taxon>
        <taxon>Pseudomonadati</taxon>
        <taxon>Pseudomonadota</taxon>
        <taxon>Alphaproteobacteria</taxon>
        <taxon>Rhodobacterales</taxon>
        <taxon>Paracoccaceae</taxon>
        <taxon>Pseudotabrizicola</taxon>
    </lineage>
</organism>
<keyword evidence="6" id="KW-0500">Molybdenum</keyword>
<dbReference type="SUPFAM" id="SSF63882">
    <property type="entry name" value="MoeA N-terminal region -like"/>
    <property type="match status" value="1"/>
</dbReference>
<dbReference type="EC" id="2.10.1.1" evidence="6"/>
<comment type="pathway">
    <text evidence="2 6">Cofactor biosynthesis; molybdopterin biosynthesis.</text>
</comment>
<dbReference type="Proteomes" id="UP000297741">
    <property type="component" value="Unassembled WGS sequence"/>
</dbReference>
<keyword evidence="9" id="KW-1185">Reference proteome</keyword>
<dbReference type="EMBL" id="RPEM01000008">
    <property type="protein sequence ID" value="TGD42712.1"/>
    <property type="molecule type" value="Genomic_DNA"/>
</dbReference>
<name>A0ABY2KLD6_9RHOB</name>
<dbReference type="PANTHER" id="PTHR10192:SF5">
    <property type="entry name" value="GEPHYRIN"/>
    <property type="match status" value="1"/>
</dbReference>
<dbReference type="InterPro" id="IPR036135">
    <property type="entry name" value="MoeA_linker/N_sf"/>
</dbReference>
<comment type="similarity">
    <text evidence="3 6">Belongs to the MoeA family.</text>
</comment>
<dbReference type="Pfam" id="PF03453">
    <property type="entry name" value="MoeA_N"/>
    <property type="match status" value="1"/>
</dbReference>
<keyword evidence="6" id="KW-0479">Metal-binding</keyword>
<evidence type="ECO:0000256" key="1">
    <source>
        <dbReference type="ARBA" id="ARBA00002901"/>
    </source>
</evidence>
<dbReference type="InterPro" id="IPR005111">
    <property type="entry name" value="MoeA_C_domain_IV"/>
</dbReference>
<evidence type="ECO:0000256" key="3">
    <source>
        <dbReference type="ARBA" id="ARBA00010763"/>
    </source>
</evidence>
<evidence type="ECO:0000256" key="4">
    <source>
        <dbReference type="ARBA" id="ARBA00023150"/>
    </source>
</evidence>
<dbReference type="InterPro" id="IPR005110">
    <property type="entry name" value="MoeA_linker/N"/>
</dbReference>
<comment type="caution">
    <text evidence="8">The sequence shown here is derived from an EMBL/GenBank/DDBJ whole genome shotgun (WGS) entry which is preliminary data.</text>
</comment>
<accession>A0ABY2KLD6</accession>
<comment type="catalytic activity">
    <reaction evidence="5">
        <text>adenylyl-molybdopterin + molybdate = Mo-molybdopterin + AMP + H(+)</text>
        <dbReference type="Rhea" id="RHEA:35047"/>
        <dbReference type="ChEBI" id="CHEBI:15378"/>
        <dbReference type="ChEBI" id="CHEBI:36264"/>
        <dbReference type="ChEBI" id="CHEBI:62727"/>
        <dbReference type="ChEBI" id="CHEBI:71302"/>
        <dbReference type="ChEBI" id="CHEBI:456215"/>
        <dbReference type="EC" id="2.10.1.1"/>
    </reaction>
</comment>
<dbReference type="InterPro" id="IPR036425">
    <property type="entry name" value="MoaB/Mog-like_dom_sf"/>
</dbReference>
<feature type="domain" description="MoaB/Mog" evidence="7">
    <location>
        <begin position="171"/>
        <end position="308"/>
    </location>
</feature>
<dbReference type="Gene3D" id="3.90.105.10">
    <property type="entry name" value="Molybdopterin biosynthesis moea protein, domain 2"/>
    <property type="match status" value="1"/>
</dbReference>
<evidence type="ECO:0000313" key="9">
    <source>
        <dbReference type="Proteomes" id="UP000297741"/>
    </source>
</evidence>
<dbReference type="Pfam" id="PF00994">
    <property type="entry name" value="MoCF_biosynth"/>
    <property type="match status" value="1"/>
</dbReference>
<dbReference type="InterPro" id="IPR038987">
    <property type="entry name" value="MoeA-like"/>
</dbReference>
<evidence type="ECO:0000259" key="7">
    <source>
        <dbReference type="SMART" id="SM00852"/>
    </source>
</evidence>
<dbReference type="Pfam" id="PF03454">
    <property type="entry name" value="MoeA_C"/>
    <property type="match status" value="1"/>
</dbReference>
<keyword evidence="4 6" id="KW-0501">Molybdenum cofactor biosynthesis</keyword>
<dbReference type="CDD" id="cd00887">
    <property type="entry name" value="MoeA"/>
    <property type="match status" value="1"/>
</dbReference>
<evidence type="ECO:0000313" key="8">
    <source>
        <dbReference type="EMBL" id="TGD42712.1"/>
    </source>
</evidence>
<dbReference type="SUPFAM" id="SSF53218">
    <property type="entry name" value="Molybdenum cofactor biosynthesis proteins"/>
    <property type="match status" value="1"/>
</dbReference>
<dbReference type="SUPFAM" id="SSF63867">
    <property type="entry name" value="MoeA C-terminal domain-like"/>
    <property type="match status" value="1"/>
</dbReference>
<proteinExistence type="inferred from homology"/>
<dbReference type="SMART" id="SM00852">
    <property type="entry name" value="MoCF_biosynth"/>
    <property type="match status" value="1"/>
</dbReference>
<reference evidence="8 9" key="1">
    <citation type="submission" date="2018-11" db="EMBL/GenBank/DDBJ databases">
        <title>Tabrizicola sp. isolated from sediment of alpine lake.</title>
        <authorList>
            <person name="Liu Z."/>
        </authorList>
    </citation>
    <scope>NUCLEOTIDE SEQUENCE [LARGE SCALE GENOMIC DNA]</scope>
    <source>
        <strain evidence="8 9">DRYC-M-16</strain>
    </source>
</reference>
<keyword evidence="6" id="KW-0460">Magnesium</keyword>
<dbReference type="InterPro" id="IPR001453">
    <property type="entry name" value="MoaB/Mog_dom"/>
</dbReference>
<comment type="cofactor">
    <cofactor evidence="6">
        <name>Mg(2+)</name>
        <dbReference type="ChEBI" id="CHEBI:18420"/>
    </cofactor>
</comment>
<comment type="function">
    <text evidence="1 6">Catalyzes the insertion of molybdate into adenylated molybdopterin with the concomitant release of AMP.</text>
</comment>
<dbReference type="NCBIfam" id="NF045515">
    <property type="entry name" value="Glp_gephyrin"/>
    <property type="match status" value="1"/>
</dbReference>
<keyword evidence="6" id="KW-0808">Transferase</keyword>
<gene>
    <name evidence="8" type="ORF">EEB11_13335</name>
</gene>
<evidence type="ECO:0000256" key="2">
    <source>
        <dbReference type="ARBA" id="ARBA00005046"/>
    </source>
</evidence>
<evidence type="ECO:0000256" key="5">
    <source>
        <dbReference type="ARBA" id="ARBA00047317"/>
    </source>
</evidence>
<dbReference type="Gene3D" id="2.40.340.10">
    <property type="entry name" value="MoeA, C-terminal, domain IV"/>
    <property type="match status" value="1"/>
</dbReference>